<sequence>MELSMYMSPVFKKTNFGTVACFILIVIDANAGSSFSELFGIVSKFKKGLSNSCNIVWLDNQHMHHMRPLFMGTCACKDHIVFDHEYCIVGLCQALNDVLDSMGKKGIPVPV</sequence>
<evidence type="ECO:0000313" key="2">
    <source>
        <dbReference type="Proteomes" id="UP000265566"/>
    </source>
</evidence>
<organism evidence="1 2">
    <name type="scientific">Medicago truncatula</name>
    <name type="common">Barrel medic</name>
    <name type="synonym">Medicago tribuloides</name>
    <dbReference type="NCBI Taxonomy" id="3880"/>
    <lineage>
        <taxon>Eukaryota</taxon>
        <taxon>Viridiplantae</taxon>
        <taxon>Streptophyta</taxon>
        <taxon>Embryophyta</taxon>
        <taxon>Tracheophyta</taxon>
        <taxon>Spermatophyta</taxon>
        <taxon>Magnoliopsida</taxon>
        <taxon>eudicotyledons</taxon>
        <taxon>Gunneridae</taxon>
        <taxon>Pentapetalae</taxon>
        <taxon>rosids</taxon>
        <taxon>fabids</taxon>
        <taxon>Fabales</taxon>
        <taxon>Fabaceae</taxon>
        <taxon>Papilionoideae</taxon>
        <taxon>50 kb inversion clade</taxon>
        <taxon>NPAAA clade</taxon>
        <taxon>Hologalegina</taxon>
        <taxon>IRL clade</taxon>
        <taxon>Trifolieae</taxon>
        <taxon>Medicago</taxon>
    </lineage>
</organism>
<dbReference type="AlphaFoldDB" id="A0A396I4X0"/>
<name>A0A396I4X0_MEDTR</name>
<evidence type="ECO:0000313" key="1">
    <source>
        <dbReference type="EMBL" id="RHN59831.1"/>
    </source>
</evidence>
<reference evidence="2" key="1">
    <citation type="journal article" date="2018" name="Nat. Plants">
        <title>Whole-genome landscape of Medicago truncatula symbiotic genes.</title>
        <authorList>
            <person name="Pecrix Y."/>
            <person name="Staton S.E."/>
            <person name="Sallet E."/>
            <person name="Lelandais-Briere C."/>
            <person name="Moreau S."/>
            <person name="Carrere S."/>
            <person name="Blein T."/>
            <person name="Jardinaud M.F."/>
            <person name="Latrasse D."/>
            <person name="Zouine M."/>
            <person name="Zahm M."/>
            <person name="Kreplak J."/>
            <person name="Mayjonade B."/>
            <person name="Satge C."/>
            <person name="Perez M."/>
            <person name="Cauet S."/>
            <person name="Marande W."/>
            <person name="Chantry-Darmon C."/>
            <person name="Lopez-Roques C."/>
            <person name="Bouchez O."/>
            <person name="Berard A."/>
            <person name="Debelle F."/>
            <person name="Munos S."/>
            <person name="Bendahmane A."/>
            <person name="Berges H."/>
            <person name="Niebel A."/>
            <person name="Buitink J."/>
            <person name="Frugier F."/>
            <person name="Benhamed M."/>
            <person name="Crespi M."/>
            <person name="Gouzy J."/>
            <person name="Gamas P."/>
        </authorList>
    </citation>
    <scope>NUCLEOTIDE SEQUENCE [LARGE SCALE GENOMIC DNA]</scope>
    <source>
        <strain evidence="2">cv. Jemalong A17</strain>
    </source>
</reference>
<dbReference type="Proteomes" id="UP000265566">
    <property type="component" value="Chromosome 4"/>
</dbReference>
<proteinExistence type="predicted"/>
<accession>A0A396I4X0</accession>
<dbReference type="EMBL" id="PSQE01000004">
    <property type="protein sequence ID" value="RHN59831.1"/>
    <property type="molecule type" value="Genomic_DNA"/>
</dbReference>
<gene>
    <name evidence="1" type="ORF">MtrunA17_Chr4g0018501</name>
</gene>
<protein>
    <submittedName>
        <fullName evidence="1">Uncharacterized protein</fullName>
    </submittedName>
</protein>
<dbReference type="Gramene" id="rna21992">
    <property type="protein sequence ID" value="RHN59831.1"/>
    <property type="gene ID" value="gene21992"/>
</dbReference>
<comment type="caution">
    <text evidence="1">The sequence shown here is derived from an EMBL/GenBank/DDBJ whole genome shotgun (WGS) entry which is preliminary data.</text>
</comment>